<dbReference type="AlphaFoldDB" id="A0A4R7UZJ7"/>
<name>A0A4R7UZJ7_9PSEU</name>
<evidence type="ECO:0000313" key="1">
    <source>
        <dbReference type="EMBL" id="TDV41684.1"/>
    </source>
</evidence>
<dbReference type="NCBIfam" id="NF033525">
    <property type="entry name" value="lasso_albusnod"/>
    <property type="match status" value="1"/>
</dbReference>
<accession>A0A4R7UZJ7</accession>
<dbReference type="Proteomes" id="UP000294927">
    <property type="component" value="Unassembled WGS sequence"/>
</dbReference>
<organism evidence="1 2">
    <name type="scientific">Actinophytocola oryzae</name>
    <dbReference type="NCBI Taxonomy" id="502181"/>
    <lineage>
        <taxon>Bacteria</taxon>
        <taxon>Bacillati</taxon>
        <taxon>Actinomycetota</taxon>
        <taxon>Actinomycetes</taxon>
        <taxon>Pseudonocardiales</taxon>
        <taxon>Pseudonocardiaceae</taxon>
    </lineage>
</organism>
<gene>
    <name evidence="1" type="ORF">CLV71_1196</name>
</gene>
<evidence type="ECO:0000313" key="2">
    <source>
        <dbReference type="Proteomes" id="UP000294927"/>
    </source>
</evidence>
<dbReference type="EMBL" id="SOCP01000019">
    <property type="protein sequence ID" value="TDV41684.1"/>
    <property type="molecule type" value="Genomic_DNA"/>
</dbReference>
<proteinExistence type="predicted"/>
<protein>
    <submittedName>
        <fullName evidence="1">Uncharacterized protein</fullName>
    </submittedName>
</protein>
<sequence>MQYETRDLTDSSILVIGLGDVVTLTTGGEEQSTEAKRNAYD</sequence>
<comment type="caution">
    <text evidence="1">The sequence shown here is derived from an EMBL/GenBank/DDBJ whole genome shotgun (WGS) entry which is preliminary data.</text>
</comment>
<reference evidence="1 2" key="1">
    <citation type="submission" date="2019-03" db="EMBL/GenBank/DDBJ databases">
        <title>Genomic Encyclopedia of Archaeal and Bacterial Type Strains, Phase II (KMG-II): from individual species to whole genera.</title>
        <authorList>
            <person name="Goeker M."/>
        </authorList>
    </citation>
    <scope>NUCLEOTIDE SEQUENCE [LARGE SCALE GENOMIC DNA]</scope>
    <source>
        <strain evidence="1 2">DSM 45499</strain>
    </source>
</reference>
<keyword evidence="2" id="KW-1185">Reference proteome</keyword>